<dbReference type="AlphaFoldDB" id="A0A6B3SR38"/>
<reference evidence="2 3" key="1">
    <citation type="submission" date="2020-02" db="EMBL/GenBank/DDBJ databases">
        <authorList>
            <person name="Kim M.K."/>
        </authorList>
    </citation>
    <scope>NUCLEOTIDE SEQUENCE [LARGE SCALE GENOMIC DNA]</scope>
    <source>
        <strain evidence="2 3">17J57-3</strain>
    </source>
</reference>
<sequence>MKTPRSTTGHMKSAHKEHHIKTSQHNNASPTPLEPHERDERDELPEEQPRDDIKQAYKDLQAGMVDTDLRETGGVDEVVNDRPGKSPDKVIKKNW</sequence>
<name>A0A6B3SR38_9BURK</name>
<evidence type="ECO:0000256" key="1">
    <source>
        <dbReference type="SAM" id="MobiDB-lite"/>
    </source>
</evidence>
<feature type="compositionally biased region" description="Basic and acidic residues" evidence="1">
    <location>
        <begin position="67"/>
        <end position="95"/>
    </location>
</feature>
<keyword evidence="3" id="KW-1185">Reference proteome</keyword>
<feature type="region of interest" description="Disordered" evidence="1">
    <location>
        <begin position="1"/>
        <end position="95"/>
    </location>
</feature>
<dbReference type="EMBL" id="JAAIVB010000068">
    <property type="protein sequence ID" value="NEX63223.1"/>
    <property type="molecule type" value="Genomic_DNA"/>
</dbReference>
<feature type="compositionally biased region" description="Polar residues" evidence="1">
    <location>
        <begin position="1"/>
        <end position="10"/>
    </location>
</feature>
<accession>A0A6B3SR38</accession>
<organism evidence="2 3">
    <name type="scientific">Noviherbaspirillum galbum</name>
    <dbReference type="NCBI Taxonomy" id="2709383"/>
    <lineage>
        <taxon>Bacteria</taxon>
        <taxon>Pseudomonadati</taxon>
        <taxon>Pseudomonadota</taxon>
        <taxon>Betaproteobacteria</taxon>
        <taxon>Burkholderiales</taxon>
        <taxon>Oxalobacteraceae</taxon>
        <taxon>Noviherbaspirillum</taxon>
    </lineage>
</organism>
<dbReference type="Proteomes" id="UP000482155">
    <property type="component" value="Unassembled WGS sequence"/>
</dbReference>
<feature type="compositionally biased region" description="Basic and acidic residues" evidence="1">
    <location>
        <begin position="34"/>
        <end position="57"/>
    </location>
</feature>
<evidence type="ECO:0000313" key="3">
    <source>
        <dbReference type="Proteomes" id="UP000482155"/>
    </source>
</evidence>
<proteinExistence type="predicted"/>
<protein>
    <submittedName>
        <fullName evidence="2">Uncharacterized protein</fullName>
    </submittedName>
</protein>
<dbReference type="RefSeq" id="WP_163966850.1">
    <property type="nucleotide sequence ID" value="NZ_JAAIVB010000068.1"/>
</dbReference>
<comment type="caution">
    <text evidence="2">The sequence shown here is derived from an EMBL/GenBank/DDBJ whole genome shotgun (WGS) entry which is preliminary data.</text>
</comment>
<gene>
    <name evidence="2" type="ORF">G3574_19240</name>
</gene>
<evidence type="ECO:0000313" key="2">
    <source>
        <dbReference type="EMBL" id="NEX63223.1"/>
    </source>
</evidence>
<feature type="compositionally biased region" description="Basic residues" evidence="1">
    <location>
        <begin position="12"/>
        <end position="22"/>
    </location>
</feature>